<dbReference type="InterPro" id="IPR023635">
    <property type="entry name" value="Peptide_deformylase"/>
</dbReference>
<keyword evidence="3" id="KW-0648">Protein biosynthesis</keyword>
<dbReference type="PANTHER" id="PTHR10458">
    <property type="entry name" value="PEPTIDE DEFORMYLASE"/>
    <property type="match status" value="1"/>
</dbReference>
<dbReference type="SUPFAM" id="SSF56420">
    <property type="entry name" value="Peptide deformylase"/>
    <property type="match status" value="1"/>
</dbReference>
<dbReference type="GO" id="GO:0042586">
    <property type="term" value="F:peptide deformylase activity"/>
    <property type="evidence" value="ECO:0007669"/>
    <property type="project" value="UniProtKB-EC"/>
</dbReference>
<dbReference type="Gene3D" id="3.90.45.10">
    <property type="entry name" value="Peptide deformylase"/>
    <property type="match status" value="1"/>
</dbReference>
<keyword evidence="3" id="KW-0479">Metal-binding</keyword>
<dbReference type="CDD" id="cd00487">
    <property type="entry name" value="Pep_deformylase"/>
    <property type="match status" value="1"/>
</dbReference>
<dbReference type="PRINTS" id="PR01576">
    <property type="entry name" value="PDEFORMYLASE"/>
</dbReference>
<comment type="similarity">
    <text evidence="1 3">Belongs to the polypeptide deformylase family.</text>
</comment>
<dbReference type="EC" id="3.5.1.88" evidence="2 3"/>
<gene>
    <name evidence="4" type="ORF">NDN08_002587</name>
</gene>
<dbReference type="GO" id="GO:0006412">
    <property type="term" value="P:translation"/>
    <property type="evidence" value="ECO:0007669"/>
    <property type="project" value="UniProtKB-KW"/>
</dbReference>
<reference evidence="4 5" key="1">
    <citation type="journal article" date="2023" name="Nat. Commun.">
        <title>Origin of minicircular mitochondrial genomes in red algae.</title>
        <authorList>
            <person name="Lee Y."/>
            <person name="Cho C.H."/>
            <person name="Lee Y.M."/>
            <person name="Park S.I."/>
            <person name="Yang J.H."/>
            <person name="West J.A."/>
            <person name="Bhattacharya D."/>
            <person name="Yoon H.S."/>
        </authorList>
    </citation>
    <scope>NUCLEOTIDE SEQUENCE [LARGE SCALE GENOMIC DNA]</scope>
    <source>
        <strain evidence="4 5">CCMP1338</strain>
        <tissue evidence="4">Whole cell</tissue>
    </source>
</reference>
<comment type="function">
    <text evidence="3">Removes the formyl group from the N-terminal Met of newly synthesized proteins.</text>
</comment>
<accession>A0AAV8UWU3</accession>
<keyword evidence="3" id="KW-0378">Hydrolase</keyword>
<evidence type="ECO:0000313" key="5">
    <source>
        <dbReference type="Proteomes" id="UP001157974"/>
    </source>
</evidence>
<evidence type="ECO:0000256" key="3">
    <source>
        <dbReference type="RuleBase" id="RU362111"/>
    </source>
</evidence>
<dbReference type="NCBIfam" id="NF001159">
    <property type="entry name" value="PRK00150.1-3"/>
    <property type="match status" value="1"/>
</dbReference>
<name>A0AAV8UWU3_9RHOD</name>
<organism evidence="4 5">
    <name type="scientific">Rhodosorus marinus</name>
    <dbReference type="NCBI Taxonomy" id="101924"/>
    <lineage>
        <taxon>Eukaryota</taxon>
        <taxon>Rhodophyta</taxon>
        <taxon>Stylonematophyceae</taxon>
        <taxon>Stylonematales</taxon>
        <taxon>Stylonemataceae</taxon>
        <taxon>Rhodosorus</taxon>
    </lineage>
</organism>
<dbReference type="Pfam" id="PF01327">
    <property type="entry name" value="Pep_deformylase"/>
    <property type="match status" value="1"/>
</dbReference>
<evidence type="ECO:0000256" key="2">
    <source>
        <dbReference type="ARBA" id="ARBA00012175"/>
    </source>
</evidence>
<dbReference type="Proteomes" id="UP001157974">
    <property type="component" value="Unassembled WGS sequence"/>
</dbReference>
<protein>
    <recommendedName>
        <fullName evidence="2 3">Peptide deformylase</fullName>
        <ecNumber evidence="2 3">3.5.1.88</ecNumber>
    </recommendedName>
</protein>
<dbReference type="PANTHER" id="PTHR10458:SF22">
    <property type="entry name" value="PEPTIDE DEFORMYLASE"/>
    <property type="match status" value="1"/>
</dbReference>
<dbReference type="GO" id="GO:0046872">
    <property type="term" value="F:metal ion binding"/>
    <property type="evidence" value="ECO:0007669"/>
    <property type="project" value="UniProtKB-KW"/>
</dbReference>
<sequence>MEDKMVGFVGSGLGLSRVGSTKLDSSQCRSRVPRKLGRNGSWVRMSAETVLEEEVDPGVVEGTGLSIVKYPHPVLRRDNEEVTLFDDELAKLARNMFKVMYASKGVGLAAPQVAKNIRLMVFNAEGSEKAWLQETVLVNPKIVSTSEKMSTEPEACLSFPGMGGPVKRHHWIKVEAKTLKGKNFKMKFTDWKARIFQHEYDHLEGTVYIDHLAKEHRAEVQPVLDGLIKAFDGDEPML</sequence>
<dbReference type="NCBIfam" id="TIGR00079">
    <property type="entry name" value="pept_deformyl"/>
    <property type="match status" value="1"/>
</dbReference>
<comment type="caution">
    <text evidence="4">The sequence shown here is derived from an EMBL/GenBank/DDBJ whole genome shotgun (WGS) entry which is preliminary data.</text>
</comment>
<proteinExistence type="inferred from homology"/>
<dbReference type="AlphaFoldDB" id="A0AAV8UWU3"/>
<evidence type="ECO:0000313" key="4">
    <source>
        <dbReference type="EMBL" id="KAJ8906088.1"/>
    </source>
</evidence>
<evidence type="ECO:0000256" key="1">
    <source>
        <dbReference type="ARBA" id="ARBA00010759"/>
    </source>
</evidence>
<dbReference type="HAMAP" id="MF_00163">
    <property type="entry name" value="Pep_deformylase"/>
    <property type="match status" value="1"/>
</dbReference>
<dbReference type="InterPro" id="IPR036821">
    <property type="entry name" value="Peptide_deformylase_sf"/>
</dbReference>
<dbReference type="EMBL" id="JAMWBK010000004">
    <property type="protein sequence ID" value="KAJ8906088.1"/>
    <property type="molecule type" value="Genomic_DNA"/>
</dbReference>
<keyword evidence="5" id="KW-1185">Reference proteome</keyword>
<comment type="catalytic activity">
    <reaction evidence="3">
        <text>N-terminal N-formyl-L-methionyl-[peptide] + H2O = N-terminal L-methionyl-[peptide] + formate</text>
        <dbReference type="Rhea" id="RHEA:24420"/>
        <dbReference type="Rhea" id="RHEA-COMP:10639"/>
        <dbReference type="Rhea" id="RHEA-COMP:10640"/>
        <dbReference type="ChEBI" id="CHEBI:15377"/>
        <dbReference type="ChEBI" id="CHEBI:15740"/>
        <dbReference type="ChEBI" id="CHEBI:49298"/>
        <dbReference type="ChEBI" id="CHEBI:64731"/>
        <dbReference type="EC" id="3.5.1.88"/>
    </reaction>
</comment>